<gene>
    <name evidence="5" type="ORF">KCU76_g6949</name>
</gene>
<dbReference type="InterPro" id="IPR036291">
    <property type="entry name" value="NAD(P)-bd_dom_sf"/>
</dbReference>
<evidence type="ECO:0000313" key="6">
    <source>
        <dbReference type="Proteomes" id="UP000779574"/>
    </source>
</evidence>
<dbReference type="AlphaFoldDB" id="A0A9P8EJN6"/>
<evidence type="ECO:0000256" key="1">
    <source>
        <dbReference type="ARBA" id="ARBA00022857"/>
    </source>
</evidence>
<dbReference type="EMBL" id="JAHFXF010000242">
    <property type="protein sequence ID" value="KAG9692108.1"/>
    <property type="molecule type" value="Genomic_DNA"/>
</dbReference>
<protein>
    <submittedName>
        <fullName evidence="5">NAD(P)-binding protein</fullName>
    </submittedName>
</protein>
<accession>A0A9P8EJN6</accession>
<reference evidence="5" key="1">
    <citation type="journal article" date="2021" name="J Fungi (Basel)">
        <title>Virulence traits and population genomics of the black yeast Aureobasidium melanogenum.</title>
        <authorList>
            <person name="Cernosa A."/>
            <person name="Sun X."/>
            <person name="Gostincar C."/>
            <person name="Fang C."/>
            <person name="Gunde-Cimerman N."/>
            <person name="Song Z."/>
        </authorList>
    </citation>
    <scope>NUCLEOTIDE SEQUENCE</scope>
    <source>
        <strain evidence="5">EXF-9911</strain>
    </source>
</reference>
<dbReference type="GO" id="GO:0016491">
    <property type="term" value="F:oxidoreductase activity"/>
    <property type="evidence" value="ECO:0007669"/>
    <property type="project" value="UniProtKB-KW"/>
</dbReference>
<dbReference type="InterPro" id="IPR008030">
    <property type="entry name" value="NmrA-like"/>
</dbReference>
<dbReference type="PANTHER" id="PTHR47706">
    <property type="entry name" value="NMRA-LIKE FAMILY PROTEIN"/>
    <property type="match status" value="1"/>
</dbReference>
<dbReference type="OrthoDB" id="9984533at2759"/>
<evidence type="ECO:0000256" key="3">
    <source>
        <dbReference type="SAM" id="MobiDB-lite"/>
    </source>
</evidence>
<evidence type="ECO:0000313" key="5">
    <source>
        <dbReference type="EMBL" id="KAG9692108.1"/>
    </source>
</evidence>
<organism evidence="5 6">
    <name type="scientific">Aureobasidium melanogenum</name>
    <name type="common">Aureobasidium pullulans var. melanogenum</name>
    <dbReference type="NCBI Taxonomy" id="46634"/>
    <lineage>
        <taxon>Eukaryota</taxon>
        <taxon>Fungi</taxon>
        <taxon>Dikarya</taxon>
        <taxon>Ascomycota</taxon>
        <taxon>Pezizomycotina</taxon>
        <taxon>Dothideomycetes</taxon>
        <taxon>Dothideomycetidae</taxon>
        <taxon>Dothideales</taxon>
        <taxon>Saccotheciaceae</taxon>
        <taxon>Aureobasidium</taxon>
    </lineage>
</organism>
<dbReference type="Pfam" id="PF05368">
    <property type="entry name" value="NmrA"/>
    <property type="match status" value="1"/>
</dbReference>
<dbReference type="CDD" id="cd05259">
    <property type="entry name" value="PCBER_SDR_a"/>
    <property type="match status" value="1"/>
</dbReference>
<dbReference type="InterPro" id="IPR045312">
    <property type="entry name" value="PCBER-like"/>
</dbReference>
<evidence type="ECO:0000256" key="2">
    <source>
        <dbReference type="ARBA" id="ARBA00023002"/>
    </source>
</evidence>
<dbReference type="InterPro" id="IPR051609">
    <property type="entry name" value="NmrA/Isoflavone_reductase-like"/>
</dbReference>
<evidence type="ECO:0000259" key="4">
    <source>
        <dbReference type="Pfam" id="PF05368"/>
    </source>
</evidence>
<dbReference type="Proteomes" id="UP000779574">
    <property type="component" value="Unassembled WGS sequence"/>
</dbReference>
<feature type="region of interest" description="Disordered" evidence="3">
    <location>
        <begin position="1"/>
        <end position="29"/>
    </location>
</feature>
<comment type="caution">
    <text evidence="5">The sequence shown here is derived from an EMBL/GenBank/DDBJ whole genome shotgun (WGS) entry which is preliminary data.</text>
</comment>
<sequence length="526" mass="59413">MSILKRPSIRNRRISSSPSPPGSPHPAYDPIRMETVARLETSSAVPLSIKQVDLDGYDIVPPVPAFHNTFELPASSFYSFQELQDDIAKAISAQNGIPHRRIEAKRDFYFKLSAHYRRHTDEKRQDVRVTAQNWDELRLLLLSDEVHVACFSVLWWKKTTGQRRADRAEALDGFLYGSLPDLIFVMIRFTRFGASFYPHVKDDIYAEVAQFYGGDRHVIRKATYTFESRLQSIQLIGADGNLGPGVLNGLVGAGTFKITVFKRESSKSKSNYPDGVEVKLLSDDFPIDELIPALKDQDAIVSTVYGAQVDLQKRLADAAIKAGVKRFIPSDFGSCDSQSKRAMELAPIYVAKSQVRDHLEKLAQENPGFSWTSLVCGHFFDWDLGFFHINLQAKSFEILDDGEIYWSTSTFAQIGKATAAILQKPEETKNRFVYMQSFRINQNQLLKAFEKQTGQTWNVKRYDSAEYVKERKAKADGGDKSAVEDLVWVLGTLEADWEARDGYANDLLGLQQENLDDVVARIVKSN</sequence>
<keyword evidence="1" id="KW-0521">NADP</keyword>
<reference evidence="5" key="2">
    <citation type="submission" date="2021-08" db="EMBL/GenBank/DDBJ databases">
        <authorList>
            <person name="Gostincar C."/>
            <person name="Sun X."/>
            <person name="Song Z."/>
            <person name="Gunde-Cimerman N."/>
        </authorList>
    </citation>
    <scope>NUCLEOTIDE SEQUENCE</scope>
    <source>
        <strain evidence="5">EXF-9911</strain>
    </source>
</reference>
<dbReference type="SUPFAM" id="SSF51735">
    <property type="entry name" value="NAD(P)-binding Rossmann-fold domains"/>
    <property type="match status" value="1"/>
</dbReference>
<keyword evidence="2" id="KW-0560">Oxidoreductase</keyword>
<dbReference type="Gene3D" id="3.90.25.10">
    <property type="entry name" value="UDP-galactose 4-epimerase, domain 1"/>
    <property type="match status" value="1"/>
</dbReference>
<proteinExistence type="predicted"/>
<dbReference type="Gene3D" id="3.40.50.720">
    <property type="entry name" value="NAD(P)-binding Rossmann-like Domain"/>
    <property type="match status" value="1"/>
</dbReference>
<name>A0A9P8EJN6_AURME</name>
<feature type="domain" description="NmrA-like" evidence="4">
    <location>
        <begin position="232"/>
        <end position="462"/>
    </location>
</feature>
<dbReference type="PANTHER" id="PTHR47706:SF9">
    <property type="entry name" value="NMRA-LIKE DOMAIN-CONTAINING PROTEIN-RELATED"/>
    <property type="match status" value="1"/>
</dbReference>
<feature type="non-terminal residue" evidence="5">
    <location>
        <position position="1"/>
    </location>
</feature>